<sequence length="214" mass="23835">MSAEDMETKYGYEVGPSVAVYAYQKGRRGVDESDLWYGKSNLYGWTSVQKLHSLFGSKSDGSQELLESDLSEWMEAAVLADVTEVVKFDEISGVLKPWDGLYTVGLQALHHPNCRMIQFTCHASQLATNPTVQTRRSNGSAQIATGGIISDVLMHFHHWGLSNLTCHPTEVQAHHKVDQLFKASFAVRLNVVSQLECLVMDGEYIRHANGTTSW</sequence>
<evidence type="ECO:0000313" key="1">
    <source>
        <dbReference type="EMBL" id="KAG1786492.1"/>
    </source>
</evidence>
<dbReference type="OrthoDB" id="10589739at2759"/>
<keyword evidence="2" id="KW-1185">Reference proteome</keyword>
<dbReference type="Proteomes" id="UP000719766">
    <property type="component" value="Unassembled WGS sequence"/>
</dbReference>
<comment type="caution">
    <text evidence="1">The sequence shown here is derived from an EMBL/GenBank/DDBJ whole genome shotgun (WGS) entry which is preliminary data.</text>
</comment>
<name>A0A9P7DAS7_9AGAM</name>
<dbReference type="GeneID" id="64594563"/>
<proteinExistence type="predicted"/>
<organism evidence="1 2">
    <name type="scientific">Suillus plorans</name>
    <dbReference type="NCBI Taxonomy" id="116603"/>
    <lineage>
        <taxon>Eukaryota</taxon>
        <taxon>Fungi</taxon>
        <taxon>Dikarya</taxon>
        <taxon>Basidiomycota</taxon>
        <taxon>Agaricomycotina</taxon>
        <taxon>Agaricomycetes</taxon>
        <taxon>Agaricomycetidae</taxon>
        <taxon>Boletales</taxon>
        <taxon>Suillineae</taxon>
        <taxon>Suillaceae</taxon>
        <taxon>Suillus</taxon>
    </lineage>
</organism>
<accession>A0A9P7DAS7</accession>
<dbReference type="EMBL" id="JABBWE010000092">
    <property type="protein sequence ID" value="KAG1786492.1"/>
    <property type="molecule type" value="Genomic_DNA"/>
</dbReference>
<reference evidence="1" key="1">
    <citation type="journal article" date="2020" name="New Phytol.">
        <title>Comparative genomics reveals dynamic genome evolution in host specialist ectomycorrhizal fungi.</title>
        <authorList>
            <person name="Lofgren L.A."/>
            <person name="Nguyen N.H."/>
            <person name="Vilgalys R."/>
            <person name="Ruytinx J."/>
            <person name="Liao H.L."/>
            <person name="Branco S."/>
            <person name="Kuo A."/>
            <person name="LaButti K."/>
            <person name="Lipzen A."/>
            <person name="Andreopoulos W."/>
            <person name="Pangilinan J."/>
            <person name="Riley R."/>
            <person name="Hundley H."/>
            <person name="Na H."/>
            <person name="Barry K."/>
            <person name="Grigoriev I.V."/>
            <person name="Stajich J.E."/>
            <person name="Kennedy P.G."/>
        </authorList>
    </citation>
    <scope>NUCLEOTIDE SEQUENCE</scope>
    <source>
        <strain evidence="1">S12</strain>
    </source>
</reference>
<protein>
    <submittedName>
        <fullName evidence="1">Uncharacterized protein</fullName>
    </submittedName>
</protein>
<evidence type="ECO:0000313" key="2">
    <source>
        <dbReference type="Proteomes" id="UP000719766"/>
    </source>
</evidence>
<gene>
    <name evidence="1" type="ORF">HD556DRAFT_1313497</name>
</gene>
<dbReference type="RefSeq" id="XP_041153933.1">
    <property type="nucleotide sequence ID" value="XM_041300799.1"/>
</dbReference>
<dbReference type="AlphaFoldDB" id="A0A9P7DAS7"/>